<evidence type="ECO:0000256" key="3">
    <source>
        <dbReference type="ARBA" id="ARBA00022985"/>
    </source>
</evidence>
<dbReference type="EC" id="2.7.7.38" evidence="4"/>
<dbReference type="Proteomes" id="UP001595616">
    <property type="component" value="Unassembled WGS sequence"/>
</dbReference>
<evidence type="ECO:0000256" key="4">
    <source>
        <dbReference type="HAMAP-Rule" id="MF_00057"/>
    </source>
</evidence>
<keyword evidence="3 4" id="KW-0448">Lipopolysaccharide biosynthesis</keyword>
<dbReference type="InterPro" id="IPR029044">
    <property type="entry name" value="Nucleotide-diphossugar_trans"/>
</dbReference>
<evidence type="ECO:0000256" key="2">
    <source>
        <dbReference type="ARBA" id="ARBA00022695"/>
    </source>
</evidence>
<comment type="function">
    <text evidence="4">Activates KDO (a required 8-carbon sugar) for incorporation into bacterial lipopolysaccharide in Gram-negative bacteria.</text>
</comment>
<dbReference type="CDD" id="cd02517">
    <property type="entry name" value="CMP-KDO-Synthetase"/>
    <property type="match status" value="1"/>
</dbReference>
<keyword evidence="1 4" id="KW-0808">Transferase</keyword>
<sequence length="249" mass="28050">MKILGIIPARMASSRFPAKLLKEVNGVSILQMVYQQCLSANLLSKVVVATDHDDIFEHVKAFGGHAIMTNTKHQSGTDRCAEALEVMGGSANYDFVVNIQGDEPLISPTTINDLCLALETKSEVITVCKKIVETETLLNPNVVKVVIGENKQALYFSRSPIPFYRESGIDFWVKDFSYFRHMGIYAFRSDVLQGIVKLHMSPLENCEKLEQLRWLSNGITIKVIETQFDSLGIDTEEDFEQLKQFLNKK</sequence>
<evidence type="ECO:0000256" key="1">
    <source>
        <dbReference type="ARBA" id="ARBA00022679"/>
    </source>
</evidence>
<keyword evidence="6" id="KW-1185">Reference proteome</keyword>
<dbReference type="NCBIfam" id="NF003950">
    <property type="entry name" value="PRK05450.1-3"/>
    <property type="match status" value="1"/>
</dbReference>
<keyword evidence="2 4" id="KW-0548">Nucleotidyltransferase</keyword>
<dbReference type="GO" id="GO:0008690">
    <property type="term" value="F:3-deoxy-manno-octulosonate cytidylyltransferase activity"/>
    <property type="evidence" value="ECO:0007669"/>
    <property type="project" value="UniProtKB-EC"/>
</dbReference>
<dbReference type="NCBIfam" id="NF009905">
    <property type="entry name" value="PRK13368.1"/>
    <property type="match status" value="1"/>
</dbReference>
<organism evidence="5 6">
    <name type="scientific">Lacihabitans lacunae</name>
    <dbReference type="NCBI Taxonomy" id="1028214"/>
    <lineage>
        <taxon>Bacteria</taxon>
        <taxon>Pseudomonadati</taxon>
        <taxon>Bacteroidota</taxon>
        <taxon>Cytophagia</taxon>
        <taxon>Cytophagales</taxon>
        <taxon>Leadbetterellaceae</taxon>
        <taxon>Lacihabitans</taxon>
    </lineage>
</organism>
<dbReference type="SUPFAM" id="SSF53448">
    <property type="entry name" value="Nucleotide-diphospho-sugar transferases"/>
    <property type="match status" value="1"/>
</dbReference>
<dbReference type="PANTHER" id="PTHR42866">
    <property type="entry name" value="3-DEOXY-MANNO-OCTULOSONATE CYTIDYLYLTRANSFERASE"/>
    <property type="match status" value="1"/>
</dbReference>
<gene>
    <name evidence="4 5" type="primary">kdsB</name>
    <name evidence="5" type="ORF">ACFOOI_02835</name>
</gene>
<comment type="caution">
    <text evidence="5">The sequence shown here is derived from an EMBL/GenBank/DDBJ whole genome shotgun (WGS) entry which is preliminary data.</text>
</comment>
<reference evidence="6" key="1">
    <citation type="journal article" date="2019" name="Int. J. Syst. Evol. Microbiol.">
        <title>The Global Catalogue of Microorganisms (GCM) 10K type strain sequencing project: providing services to taxonomists for standard genome sequencing and annotation.</title>
        <authorList>
            <consortium name="The Broad Institute Genomics Platform"/>
            <consortium name="The Broad Institute Genome Sequencing Center for Infectious Disease"/>
            <person name="Wu L."/>
            <person name="Ma J."/>
        </authorList>
    </citation>
    <scope>NUCLEOTIDE SEQUENCE [LARGE SCALE GENOMIC DNA]</scope>
    <source>
        <strain evidence="6">CECT 7956</strain>
    </source>
</reference>
<dbReference type="PANTHER" id="PTHR42866:SF2">
    <property type="entry name" value="3-DEOXY-MANNO-OCTULOSONATE CYTIDYLYLTRANSFERASE, MITOCHONDRIAL"/>
    <property type="match status" value="1"/>
</dbReference>
<accession>A0ABV7YRU8</accession>
<dbReference type="InterPro" id="IPR003329">
    <property type="entry name" value="Cytidylyl_trans"/>
</dbReference>
<dbReference type="RefSeq" id="WP_379834811.1">
    <property type="nucleotide sequence ID" value="NZ_JBHRYQ010000001.1"/>
</dbReference>
<dbReference type="NCBIfam" id="TIGR00466">
    <property type="entry name" value="kdsB"/>
    <property type="match status" value="1"/>
</dbReference>
<evidence type="ECO:0000313" key="5">
    <source>
        <dbReference type="EMBL" id="MFC3809576.1"/>
    </source>
</evidence>
<keyword evidence="4" id="KW-0963">Cytoplasm</keyword>
<comment type="subcellular location">
    <subcellularLocation>
        <location evidence="4">Cytoplasm</location>
    </subcellularLocation>
</comment>
<proteinExistence type="inferred from homology"/>
<comment type="pathway">
    <text evidence="4">Nucleotide-sugar biosynthesis; CMP-3-deoxy-D-manno-octulosonate biosynthesis; CMP-3-deoxy-D-manno-octulosonate from 3-deoxy-D-manno-octulosonate and CTP: step 1/1.</text>
</comment>
<dbReference type="Gene3D" id="3.90.550.10">
    <property type="entry name" value="Spore Coat Polysaccharide Biosynthesis Protein SpsA, Chain A"/>
    <property type="match status" value="1"/>
</dbReference>
<evidence type="ECO:0000313" key="6">
    <source>
        <dbReference type="Proteomes" id="UP001595616"/>
    </source>
</evidence>
<protein>
    <recommendedName>
        <fullName evidence="4">3-deoxy-manno-octulosonate cytidylyltransferase</fullName>
        <ecNumber evidence="4">2.7.7.38</ecNumber>
    </recommendedName>
    <alternativeName>
        <fullName evidence="4">CMP-2-keto-3-deoxyoctulosonic acid synthase</fullName>
        <shortName evidence="4">CKS</shortName>
        <shortName evidence="4">CMP-KDO synthase</shortName>
    </alternativeName>
</protein>
<dbReference type="EMBL" id="JBHRYQ010000001">
    <property type="protein sequence ID" value="MFC3809576.1"/>
    <property type="molecule type" value="Genomic_DNA"/>
</dbReference>
<dbReference type="NCBIfam" id="NF003952">
    <property type="entry name" value="PRK05450.1-5"/>
    <property type="match status" value="1"/>
</dbReference>
<dbReference type="HAMAP" id="MF_00057">
    <property type="entry name" value="KdsB"/>
    <property type="match status" value="1"/>
</dbReference>
<comment type="catalytic activity">
    <reaction evidence="4">
        <text>3-deoxy-alpha-D-manno-oct-2-ulosonate + CTP = CMP-3-deoxy-beta-D-manno-octulosonate + diphosphate</text>
        <dbReference type="Rhea" id="RHEA:23448"/>
        <dbReference type="ChEBI" id="CHEBI:33019"/>
        <dbReference type="ChEBI" id="CHEBI:37563"/>
        <dbReference type="ChEBI" id="CHEBI:85986"/>
        <dbReference type="ChEBI" id="CHEBI:85987"/>
        <dbReference type="EC" id="2.7.7.38"/>
    </reaction>
</comment>
<dbReference type="Pfam" id="PF02348">
    <property type="entry name" value="CTP_transf_3"/>
    <property type="match status" value="1"/>
</dbReference>
<comment type="similarity">
    <text evidence="4">Belongs to the KdsB family.</text>
</comment>
<dbReference type="InterPro" id="IPR004528">
    <property type="entry name" value="KdsB"/>
</dbReference>
<name>A0ABV7YRU8_9BACT</name>